<feature type="transmembrane region" description="Helical" evidence="10">
    <location>
        <begin position="456"/>
        <end position="474"/>
    </location>
</feature>
<dbReference type="EMBL" id="CP097218">
    <property type="protein sequence ID" value="UQN31035.1"/>
    <property type="molecule type" value="Genomic_DNA"/>
</dbReference>
<feature type="transmembrane region" description="Helical" evidence="10">
    <location>
        <begin position="211"/>
        <end position="227"/>
    </location>
</feature>
<evidence type="ECO:0000256" key="10">
    <source>
        <dbReference type="RuleBase" id="RU367007"/>
    </source>
</evidence>
<comment type="similarity">
    <text evidence="3 10">Belongs to the glycosyltransferase 39 family.</text>
</comment>
<dbReference type="RefSeq" id="WP_249480417.1">
    <property type="nucleotide sequence ID" value="NZ_CP097218.1"/>
</dbReference>
<protein>
    <recommendedName>
        <fullName evidence="9 10">Polyprenol-phosphate-mannose--protein mannosyltransferase</fullName>
        <ecNumber evidence="10">2.4.1.-</ecNumber>
    </recommendedName>
</protein>
<comment type="subcellular location">
    <subcellularLocation>
        <location evidence="10">Cell membrane</location>
    </subcellularLocation>
    <subcellularLocation>
        <location evidence="1">Endomembrane system</location>
        <topology evidence="1">Multi-pass membrane protein</topology>
    </subcellularLocation>
</comment>
<sequence>MQQTTPADAAEGPEGPRSPEPGTDGPEAVGTGIVGNGTVGTESDHAAPHRHLRDAREDAVEAESEGTLLASLRTRLHCMDLTGRTKPWLGALLLFALALVLRLYHLGSIHELIFDETYYVKDGWTIVHHGVEMSWPDDPDPAFTSGDVNSSEDSGEYVVHPPIGKWVIGLGMLALGGDSAWGWRISVALLGALSVLMLARIGRRLFRSTGIGLIAGLLLAVDGLHLVMSRTSLLDLVLMFFALAAFGALLIDRDRFREGLARSVAAARARGEELPLLGYRAGFRPWRLSAGVLLGLACSVKWSGIYFLAVFGIMTVLWDWWARRRVGERRWWENGLFRDAVPAFVAMVGTSLVVYVASWSGWFASSKGYMRHWAEENGHAGGNPVINALRSLWHYHAQAYDFHIHLDSPHPYQANPLGWLLQIRPTNFYYRSYDYGEMGCEVEKCASQVLSVGNPLIWWFGALSILIVLVVAIWKRDGRAWAALTGIIGGYLPWLMYMDRTIFTFYSVVYEPWMILCLAYVIGLLVGSRSADGERRLAGTLLAGSLLTLIVLVSAFFWPIWTGQVIDVDQWEWRMWLPSWT</sequence>
<evidence type="ECO:0000256" key="1">
    <source>
        <dbReference type="ARBA" id="ARBA00004127"/>
    </source>
</evidence>
<dbReference type="Proteomes" id="UP001055868">
    <property type="component" value="Chromosome"/>
</dbReference>
<dbReference type="InterPro" id="IPR003342">
    <property type="entry name" value="ArnT-like_N"/>
</dbReference>
<evidence type="ECO:0000256" key="6">
    <source>
        <dbReference type="ARBA" id="ARBA00022692"/>
    </source>
</evidence>
<comment type="pathway">
    <text evidence="2 10">Protein modification; protein glycosylation.</text>
</comment>
<keyword evidence="7 10" id="KW-1133">Transmembrane helix</keyword>
<feature type="transmembrane region" description="Helical" evidence="10">
    <location>
        <begin position="343"/>
        <end position="364"/>
    </location>
</feature>
<organism evidence="14 15">
    <name type="scientific">Brachybacterium kimchii</name>
    <dbReference type="NCBI Taxonomy" id="2942909"/>
    <lineage>
        <taxon>Bacteria</taxon>
        <taxon>Bacillati</taxon>
        <taxon>Actinomycetota</taxon>
        <taxon>Actinomycetes</taxon>
        <taxon>Micrococcales</taxon>
        <taxon>Dermabacteraceae</taxon>
        <taxon>Brachybacterium</taxon>
    </lineage>
</organism>
<dbReference type="PANTHER" id="PTHR10050">
    <property type="entry name" value="DOLICHYL-PHOSPHATE-MANNOSE--PROTEIN MANNOSYLTRANSFERASE"/>
    <property type="match status" value="1"/>
</dbReference>
<dbReference type="InterPro" id="IPR027005">
    <property type="entry name" value="PMT-like"/>
</dbReference>
<proteinExistence type="inferred from homology"/>
<keyword evidence="4 10" id="KW-0328">Glycosyltransferase</keyword>
<evidence type="ECO:0000259" key="13">
    <source>
        <dbReference type="Pfam" id="PF16192"/>
    </source>
</evidence>
<keyword evidence="5 10" id="KW-0808">Transferase</keyword>
<feature type="transmembrane region" description="Helical" evidence="10">
    <location>
        <begin position="481"/>
        <end position="497"/>
    </location>
</feature>
<dbReference type="EC" id="2.4.1.-" evidence="10"/>
<feature type="domain" description="ArnT-like N-terminal" evidence="12">
    <location>
        <begin position="93"/>
        <end position="247"/>
    </location>
</feature>
<feature type="transmembrane region" description="Helical" evidence="10">
    <location>
        <begin position="181"/>
        <end position="199"/>
    </location>
</feature>
<keyword evidence="10" id="KW-1003">Cell membrane</keyword>
<feature type="domain" description="Protein O-mannosyl-transferase C-terminal four TM" evidence="13">
    <location>
        <begin position="389"/>
        <end position="580"/>
    </location>
</feature>
<feature type="transmembrane region" description="Helical" evidence="10">
    <location>
        <begin position="233"/>
        <end position="251"/>
    </location>
</feature>
<dbReference type="PANTHER" id="PTHR10050:SF46">
    <property type="entry name" value="PROTEIN O-MANNOSYL-TRANSFERASE 2"/>
    <property type="match status" value="1"/>
</dbReference>
<evidence type="ECO:0000259" key="12">
    <source>
        <dbReference type="Pfam" id="PF02366"/>
    </source>
</evidence>
<evidence type="ECO:0000313" key="14">
    <source>
        <dbReference type="EMBL" id="UQN31035.1"/>
    </source>
</evidence>
<evidence type="ECO:0000256" key="5">
    <source>
        <dbReference type="ARBA" id="ARBA00022679"/>
    </source>
</evidence>
<name>A0ABY4N902_9MICO</name>
<evidence type="ECO:0000256" key="7">
    <source>
        <dbReference type="ARBA" id="ARBA00022989"/>
    </source>
</evidence>
<dbReference type="Pfam" id="PF02366">
    <property type="entry name" value="PMT"/>
    <property type="match status" value="1"/>
</dbReference>
<accession>A0ABY4N902</accession>
<dbReference type="InterPro" id="IPR032421">
    <property type="entry name" value="PMT_4TMC"/>
</dbReference>
<evidence type="ECO:0000256" key="4">
    <source>
        <dbReference type="ARBA" id="ARBA00022676"/>
    </source>
</evidence>
<evidence type="ECO:0000313" key="15">
    <source>
        <dbReference type="Proteomes" id="UP001055868"/>
    </source>
</evidence>
<feature type="transmembrane region" description="Helical" evidence="10">
    <location>
        <begin position="303"/>
        <end position="322"/>
    </location>
</feature>
<evidence type="ECO:0000256" key="8">
    <source>
        <dbReference type="ARBA" id="ARBA00023136"/>
    </source>
</evidence>
<feature type="transmembrane region" description="Helical" evidence="10">
    <location>
        <begin position="88"/>
        <end position="105"/>
    </location>
</feature>
<gene>
    <name evidence="14" type="ORF">M4486_07065</name>
</gene>
<comment type="function">
    <text evidence="10">Protein O-mannosyltransferase that catalyzes the transfer of a single mannose residue from a polyprenol phospho-mannosyl lipidic donor to the hydroxyl group of selected serine and threonine residues in acceptor proteins.</text>
</comment>
<keyword evidence="8 10" id="KW-0472">Membrane</keyword>
<feature type="transmembrane region" description="Helical" evidence="10">
    <location>
        <begin position="538"/>
        <end position="561"/>
    </location>
</feature>
<keyword evidence="15" id="KW-1185">Reference proteome</keyword>
<feature type="transmembrane region" description="Helical" evidence="10">
    <location>
        <begin position="503"/>
        <end position="526"/>
    </location>
</feature>
<evidence type="ECO:0000256" key="11">
    <source>
        <dbReference type="SAM" id="MobiDB-lite"/>
    </source>
</evidence>
<evidence type="ECO:0000256" key="2">
    <source>
        <dbReference type="ARBA" id="ARBA00004922"/>
    </source>
</evidence>
<keyword evidence="6 10" id="KW-0812">Transmembrane</keyword>
<reference evidence="14" key="1">
    <citation type="submission" date="2022-05" db="EMBL/GenBank/DDBJ databases">
        <title>Genomic analysis of Brachybacterium sp. CBA3104.</title>
        <authorList>
            <person name="Roh S.W."/>
            <person name="Kim Y.B."/>
            <person name="Kim Y."/>
        </authorList>
    </citation>
    <scope>NUCLEOTIDE SEQUENCE</scope>
    <source>
        <strain evidence="14">CBA3104</strain>
    </source>
</reference>
<dbReference type="Pfam" id="PF16192">
    <property type="entry name" value="PMT_4TMC"/>
    <property type="match status" value="1"/>
</dbReference>
<feature type="region of interest" description="Disordered" evidence="11">
    <location>
        <begin position="1"/>
        <end position="59"/>
    </location>
</feature>
<evidence type="ECO:0000256" key="3">
    <source>
        <dbReference type="ARBA" id="ARBA00007222"/>
    </source>
</evidence>
<evidence type="ECO:0000256" key="9">
    <source>
        <dbReference type="ARBA" id="ARBA00093617"/>
    </source>
</evidence>